<dbReference type="InterPro" id="IPR010994">
    <property type="entry name" value="RuvA_2-like"/>
</dbReference>
<dbReference type="GO" id="GO:0006281">
    <property type="term" value="P:DNA repair"/>
    <property type="evidence" value="ECO:0007669"/>
    <property type="project" value="InterPro"/>
</dbReference>
<feature type="domain" description="Helix-hairpin-helix DNA-binding motif class 1" evidence="2">
    <location>
        <begin position="183"/>
        <end position="202"/>
    </location>
</feature>
<reference evidence="3" key="1">
    <citation type="submission" date="2020-05" db="EMBL/GenBank/DDBJ databases">
        <authorList>
            <person name="Chiriac C."/>
            <person name="Salcher M."/>
            <person name="Ghai R."/>
            <person name="Kavagutti S V."/>
        </authorList>
    </citation>
    <scope>NUCLEOTIDE SEQUENCE</scope>
</reference>
<dbReference type="SMART" id="SM00278">
    <property type="entry name" value="HhH1"/>
    <property type="match status" value="2"/>
</dbReference>
<evidence type="ECO:0000313" key="3">
    <source>
        <dbReference type="EMBL" id="CAB4342829.1"/>
    </source>
</evidence>
<dbReference type="NCBIfam" id="TIGR00426">
    <property type="entry name" value="competence protein ComEA helix-hairpin-helix repeat region"/>
    <property type="match status" value="1"/>
</dbReference>
<keyword evidence="1" id="KW-0812">Transmembrane</keyword>
<dbReference type="EMBL" id="CAESAB010000061">
    <property type="protein sequence ID" value="CAB4342829.1"/>
    <property type="molecule type" value="Genomic_DNA"/>
</dbReference>
<accession>A0A6J5ZP94</accession>
<evidence type="ECO:0000256" key="1">
    <source>
        <dbReference type="SAM" id="Phobius"/>
    </source>
</evidence>
<dbReference type="GO" id="GO:0015627">
    <property type="term" value="C:type II protein secretion system complex"/>
    <property type="evidence" value="ECO:0007669"/>
    <property type="project" value="TreeGrafter"/>
</dbReference>
<dbReference type="AlphaFoldDB" id="A0A6J5ZP94"/>
<dbReference type="InterPro" id="IPR019554">
    <property type="entry name" value="Soluble_ligand-bd"/>
</dbReference>
<dbReference type="PANTHER" id="PTHR21180:SF32">
    <property type="entry name" value="ENDONUCLEASE_EXONUCLEASE_PHOSPHATASE FAMILY DOMAIN-CONTAINING PROTEIN 1"/>
    <property type="match status" value="1"/>
</dbReference>
<feature type="transmembrane region" description="Helical" evidence="1">
    <location>
        <begin position="58"/>
        <end position="77"/>
    </location>
</feature>
<dbReference type="PANTHER" id="PTHR21180">
    <property type="entry name" value="ENDONUCLEASE/EXONUCLEASE/PHOSPHATASE FAMILY DOMAIN-CONTAINING PROTEIN 1"/>
    <property type="match status" value="1"/>
</dbReference>
<organism evidence="3">
    <name type="scientific">freshwater metagenome</name>
    <dbReference type="NCBI Taxonomy" id="449393"/>
    <lineage>
        <taxon>unclassified sequences</taxon>
        <taxon>metagenomes</taxon>
        <taxon>ecological metagenomes</taxon>
    </lineage>
</organism>
<dbReference type="InterPro" id="IPR003583">
    <property type="entry name" value="Hlx-hairpin-Hlx_DNA-bd_motif"/>
</dbReference>
<feature type="domain" description="Helix-hairpin-helix DNA-binding motif class 1" evidence="2">
    <location>
        <begin position="153"/>
        <end position="172"/>
    </location>
</feature>
<protein>
    <submittedName>
        <fullName evidence="3">Unannotated protein</fullName>
    </submittedName>
</protein>
<dbReference type="InterPro" id="IPR004509">
    <property type="entry name" value="Competence_ComEA_HhH"/>
</dbReference>
<dbReference type="Pfam" id="PF10531">
    <property type="entry name" value="SLBB"/>
    <property type="match status" value="1"/>
</dbReference>
<dbReference type="GO" id="GO:0015628">
    <property type="term" value="P:protein secretion by the type II secretion system"/>
    <property type="evidence" value="ECO:0007669"/>
    <property type="project" value="TreeGrafter"/>
</dbReference>
<dbReference type="GO" id="GO:0003677">
    <property type="term" value="F:DNA binding"/>
    <property type="evidence" value="ECO:0007669"/>
    <property type="project" value="InterPro"/>
</dbReference>
<gene>
    <name evidence="3" type="ORF">UFOPK3820_01132</name>
</gene>
<dbReference type="Gene3D" id="3.10.560.10">
    <property type="entry name" value="Outer membrane lipoprotein wza domain like"/>
    <property type="match status" value="1"/>
</dbReference>
<dbReference type="Pfam" id="PF12836">
    <property type="entry name" value="HHH_3"/>
    <property type="match status" value="1"/>
</dbReference>
<keyword evidence="1" id="KW-0472">Membrane</keyword>
<dbReference type="InterPro" id="IPR051675">
    <property type="entry name" value="Endo/Exo/Phosphatase_dom_1"/>
</dbReference>
<dbReference type="Gene3D" id="1.10.150.310">
    <property type="entry name" value="Tex RuvX-like domain-like"/>
    <property type="match status" value="1"/>
</dbReference>
<proteinExistence type="predicted"/>
<feature type="transmembrane region" description="Helical" evidence="1">
    <location>
        <begin position="29"/>
        <end position="46"/>
    </location>
</feature>
<sequence length="205" mass="22014">MDNKYGNEYISRVSNWWGELHYSSLQKRGLAVVAVLVVLISALFVSRGSSQEVIAAPILDIAAVAPLLVVDVAGAVIKPGVYSLPPGSRVVDAIQAARGIKKGADTSDINQARLLKDGEQIYVYPASQSFSGTGAKQVVRKNGPIMINRASVKEYESLDGIGPVLAQRIVTYRKVNGPFAAIEDLMKVSGIGPKTFEKFKAKLRA</sequence>
<keyword evidence="1" id="KW-1133">Transmembrane helix</keyword>
<dbReference type="SUPFAM" id="SSF47781">
    <property type="entry name" value="RuvA domain 2-like"/>
    <property type="match status" value="1"/>
</dbReference>
<name>A0A6J5ZP94_9ZZZZ</name>
<evidence type="ECO:0000259" key="2">
    <source>
        <dbReference type="SMART" id="SM00278"/>
    </source>
</evidence>